<dbReference type="PANTHER" id="PTHR23535:SF2">
    <property type="entry name" value="SUGAR EFFLUX TRANSPORTER A-RELATED"/>
    <property type="match status" value="1"/>
</dbReference>
<feature type="transmembrane region" description="Helical" evidence="8">
    <location>
        <begin position="300"/>
        <end position="319"/>
    </location>
</feature>
<feature type="transmembrane region" description="Helical" evidence="8">
    <location>
        <begin position="325"/>
        <end position="347"/>
    </location>
</feature>
<evidence type="ECO:0000256" key="3">
    <source>
        <dbReference type="ARBA" id="ARBA00022475"/>
    </source>
</evidence>
<comment type="caution">
    <text evidence="9">The sequence shown here is derived from an EMBL/GenBank/DDBJ whole genome shotgun (WGS) entry which is preliminary data.</text>
</comment>
<feature type="transmembrane region" description="Helical" evidence="8">
    <location>
        <begin position="119"/>
        <end position="143"/>
    </location>
</feature>
<proteinExistence type="predicted"/>
<evidence type="ECO:0000313" key="9">
    <source>
        <dbReference type="EMBL" id="MCF4098974.1"/>
    </source>
</evidence>
<gene>
    <name evidence="9" type="ORF">L1I42_10795</name>
</gene>
<comment type="subcellular location">
    <subcellularLocation>
        <location evidence="1">Cell membrane</location>
        <topology evidence="1">Multi-pass membrane protein</topology>
    </subcellularLocation>
</comment>
<feature type="transmembrane region" description="Helical" evidence="8">
    <location>
        <begin position="272"/>
        <end position="293"/>
    </location>
</feature>
<dbReference type="Gene3D" id="1.20.1250.20">
    <property type="entry name" value="MFS general substrate transporter like domains"/>
    <property type="match status" value="2"/>
</dbReference>
<dbReference type="InterPro" id="IPR011701">
    <property type="entry name" value="MFS"/>
</dbReference>
<evidence type="ECO:0000256" key="1">
    <source>
        <dbReference type="ARBA" id="ARBA00004651"/>
    </source>
</evidence>
<feature type="transmembrane region" description="Helical" evidence="8">
    <location>
        <begin position="390"/>
        <end position="407"/>
    </location>
</feature>
<evidence type="ECO:0000256" key="8">
    <source>
        <dbReference type="SAM" id="Phobius"/>
    </source>
</evidence>
<evidence type="ECO:0000313" key="10">
    <source>
        <dbReference type="Proteomes" id="UP001201217"/>
    </source>
</evidence>
<protein>
    <submittedName>
        <fullName evidence="9">MFS transporter</fullName>
    </submittedName>
</protein>
<dbReference type="SUPFAM" id="SSF103473">
    <property type="entry name" value="MFS general substrate transporter"/>
    <property type="match status" value="1"/>
</dbReference>
<organism evidence="9 10">
    <name type="scientific">Maritalea mediterranea</name>
    <dbReference type="NCBI Taxonomy" id="2909667"/>
    <lineage>
        <taxon>Bacteria</taxon>
        <taxon>Pseudomonadati</taxon>
        <taxon>Pseudomonadota</taxon>
        <taxon>Alphaproteobacteria</taxon>
        <taxon>Hyphomicrobiales</taxon>
        <taxon>Devosiaceae</taxon>
        <taxon>Maritalea</taxon>
    </lineage>
</organism>
<evidence type="ECO:0000256" key="7">
    <source>
        <dbReference type="ARBA" id="ARBA00023136"/>
    </source>
</evidence>
<feature type="transmembrane region" description="Helical" evidence="8">
    <location>
        <begin position="359"/>
        <end position="384"/>
    </location>
</feature>
<feature type="transmembrane region" description="Helical" evidence="8">
    <location>
        <begin position="67"/>
        <end position="85"/>
    </location>
</feature>
<keyword evidence="2" id="KW-0813">Transport</keyword>
<feature type="transmembrane region" description="Helical" evidence="8">
    <location>
        <begin position="234"/>
        <end position="260"/>
    </location>
</feature>
<keyword evidence="7 8" id="KW-0472">Membrane</keyword>
<dbReference type="Pfam" id="PF07690">
    <property type="entry name" value="MFS_1"/>
    <property type="match status" value="1"/>
</dbReference>
<dbReference type="RefSeq" id="WP_236114536.1">
    <property type="nucleotide sequence ID" value="NZ_JAKGTI010000002.1"/>
</dbReference>
<keyword evidence="6 8" id="KW-1133">Transmembrane helix</keyword>
<feature type="transmembrane region" description="Helical" evidence="8">
    <location>
        <begin position="191"/>
        <end position="213"/>
    </location>
</feature>
<keyword evidence="3" id="KW-1003">Cell membrane</keyword>
<dbReference type="EMBL" id="JAKGTI010000002">
    <property type="protein sequence ID" value="MCF4098974.1"/>
    <property type="molecule type" value="Genomic_DNA"/>
</dbReference>
<dbReference type="InterPro" id="IPR001958">
    <property type="entry name" value="Tet-R_TetA/multi-R_MdtG-like"/>
</dbReference>
<keyword evidence="10" id="KW-1185">Reference proteome</keyword>
<keyword evidence="4" id="KW-0762">Sugar transport</keyword>
<dbReference type="InterPro" id="IPR036259">
    <property type="entry name" value="MFS_trans_sf"/>
</dbReference>
<dbReference type="PRINTS" id="PR01035">
    <property type="entry name" value="TCRTETA"/>
</dbReference>
<keyword evidence="5 8" id="KW-0812">Transmembrane</keyword>
<feature type="transmembrane region" description="Helical" evidence="8">
    <location>
        <begin position="97"/>
        <end position="113"/>
    </location>
</feature>
<dbReference type="PANTHER" id="PTHR23535">
    <property type="entry name" value="SUGAR EFFLUX TRANSPORTER A-RELATED"/>
    <property type="match status" value="1"/>
</dbReference>
<name>A0ABS9E7W5_9HYPH</name>
<dbReference type="Proteomes" id="UP001201217">
    <property type="component" value="Unassembled WGS sequence"/>
</dbReference>
<evidence type="ECO:0000256" key="6">
    <source>
        <dbReference type="ARBA" id="ARBA00022989"/>
    </source>
</evidence>
<feature type="transmembrane region" description="Helical" evidence="8">
    <location>
        <begin position="34"/>
        <end position="55"/>
    </location>
</feature>
<evidence type="ECO:0000256" key="5">
    <source>
        <dbReference type="ARBA" id="ARBA00022692"/>
    </source>
</evidence>
<evidence type="ECO:0000256" key="4">
    <source>
        <dbReference type="ARBA" id="ARBA00022597"/>
    </source>
</evidence>
<accession>A0ABS9E7W5</accession>
<evidence type="ECO:0000256" key="2">
    <source>
        <dbReference type="ARBA" id="ARBA00022448"/>
    </source>
</evidence>
<reference evidence="9 10" key="1">
    <citation type="submission" date="2022-01" db="EMBL/GenBank/DDBJ databases">
        <title>Maritalea mediterranea sp. nov., isolated from marine plastic residues from the Malva-rosa beach (Valencia, Spain).</title>
        <authorList>
            <person name="Vidal-Verdu A."/>
            <person name="Molina-Menor E."/>
            <person name="Pascual J."/>
            <person name="Pereto J."/>
            <person name="Porcar M."/>
        </authorList>
    </citation>
    <scope>NUCLEOTIDE SEQUENCE [LARGE SCALE GENOMIC DNA]</scope>
    <source>
        <strain evidence="9 10">P4.10X</strain>
    </source>
</reference>
<sequence>MFADNTDGSTCPSSISSSMSFISLSPARRSAAPLFLYLFLTATIGVLSFPIRALFVTQTLGGSTFENGLSFAVPAIISLVVLPIIGDFSDRMRERRLIMTVGFVVLALSYALTSIATTAWFVLILVCIAIPFMVAANAQFFAWAQERETERFGDKATESGELRIGFIAGWVVGPAIAGLLLTYGLSYRNIFQIQAVGYLVMAAAIWLFARVVVTKPKPKGENFSWLKWRAVPRNLLLIGLFVALVLSGDIVRLANLALFIDANISKNPVDLTIAFAATPVVEVPATALCIYLAKRGSKKFVLGFGFVAALLHFGLFPFAQNLTQVVILQALYAFIPASALGVGISYAQKCAPDRMGFATSVIFSGQSLAILLGGSIATLGGLFLSIEMTYFVPLFLILLSGLIWWKLEEL</sequence>
<feature type="transmembrane region" description="Helical" evidence="8">
    <location>
        <begin position="164"/>
        <end position="185"/>
    </location>
</feature>